<dbReference type="SUPFAM" id="SSF53335">
    <property type="entry name" value="S-adenosyl-L-methionine-dependent methyltransferases"/>
    <property type="match status" value="1"/>
</dbReference>
<dbReference type="PANTHER" id="PTHR11579">
    <property type="entry name" value="PROTEIN-L-ISOASPARTATE O-METHYLTRANSFERASE"/>
    <property type="match status" value="1"/>
</dbReference>
<dbReference type="GO" id="GO:0005737">
    <property type="term" value="C:cytoplasm"/>
    <property type="evidence" value="ECO:0007669"/>
    <property type="project" value="UniProtKB-SubCell"/>
</dbReference>
<protein>
    <recommendedName>
        <fullName evidence="4">Protein-L-isoaspartate O-methyltransferase</fullName>
        <ecNumber evidence="3">2.1.1.77</ecNumber>
    </recommendedName>
    <alternativeName>
        <fullName evidence="11">L-isoaspartyl protein carboxyl methyltransferase</fullName>
    </alternativeName>
    <alternativeName>
        <fullName evidence="9">Protein L-isoaspartyl methyltransferase</fullName>
    </alternativeName>
    <alternativeName>
        <fullName evidence="10">Protein-beta-aspartate methyltransferase</fullName>
    </alternativeName>
</protein>
<evidence type="ECO:0000256" key="9">
    <source>
        <dbReference type="ARBA" id="ARBA00030757"/>
    </source>
</evidence>
<dbReference type="GO" id="GO:0004719">
    <property type="term" value="F:protein-L-isoaspartate (D-aspartate) O-methyltransferase activity"/>
    <property type="evidence" value="ECO:0007669"/>
    <property type="project" value="UniProtKB-EC"/>
</dbReference>
<dbReference type="Pfam" id="PF01135">
    <property type="entry name" value="PCMT"/>
    <property type="match status" value="1"/>
</dbReference>
<evidence type="ECO:0000256" key="10">
    <source>
        <dbReference type="ARBA" id="ARBA00031323"/>
    </source>
</evidence>
<evidence type="ECO:0000256" key="3">
    <source>
        <dbReference type="ARBA" id="ARBA00011890"/>
    </source>
</evidence>
<keyword evidence="7 12" id="KW-0808">Transferase</keyword>
<dbReference type="InterPro" id="IPR000682">
    <property type="entry name" value="PCMT"/>
</dbReference>
<evidence type="ECO:0000256" key="8">
    <source>
        <dbReference type="ARBA" id="ARBA00022691"/>
    </source>
</evidence>
<dbReference type="Gene3D" id="3.40.50.150">
    <property type="entry name" value="Vaccinia Virus protein VP39"/>
    <property type="match status" value="1"/>
</dbReference>
<evidence type="ECO:0000256" key="11">
    <source>
        <dbReference type="ARBA" id="ARBA00031350"/>
    </source>
</evidence>
<evidence type="ECO:0000256" key="7">
    <source>
        <dbReference type="ARBA" id="ARBA00022679"/>
    </source>
</evidence>
<gene>
    <name evidence="12" type="ORF">FHS42_004948</name>
</gene>
<comment type="caution">
    <text evidence="12">The sequence shown here is derived from an EMBL/GenBank/DDBJ whole genome shotgun (WGS) entry which is preliminary data.</text>
</comment>
<dbReference type="RefSeq" id="WP_184575141.1">
    <property type="nucleotide sequence ID" value="NZ_JACHJL010000013.1"/>
</dbReference>
<name>A0A7W9QD31_9ACTN</name>
<accession>A0A7W9QD31</accession>
<reference evidence="12 13" key="1">
    <citation type="submission" date="2020-08" db="EMBL/GenBank/DDBJ databases">
        <title>Genomic Encyclopedia of Type Strains, Phase III (KMG-III): the genomes of soil and plant-associated and newly described type strains.</title>
        <authorList>
            <person name="Whitman W."/>
        </authorList>
    </citation>
    <scope>NUCLEOTIDE SEQUENCE [LARGE SCALE GENOMIC DNA]</scope>
    <source>
        <strain evidence="12 13">CECT 8305</strain>
    </source>
</reference>
<evidence type="ECO:0000256" key="6">
    <source>
        <dbReference type="ARBA" id="ARBA00022603"/>
    </source>
</evidence>
<keyword evidence="13" id="KW-1185">Reference proteome</keyword>
<comment type="similarity">
    <text evidence="2">Belongs to the methyltransferase superfamily. L-isoaspartyl/D-aspartyl protein methyltransferase family.</text>
</comment>
<dbReference type="AlphaFoldDB" id="A0A7W9QD31"/>
<keyword evidence="8" id="KW-0949">S-adenosyl-L-methionine</keyword>
<sequence length="380" mass="42022">MNWARPARELVAALEDREDVKSPRLREAVIGTPRHVFLPYYFENHGGAPTLWVARTETDGDAWLTPIYSNTTLVTELDPKTAKQVDGGWNGFPTSSSTQPGLVVRMLETLGIESEHDVLDAGLGTGYQAALIAHCLRDSRQLVTSDIGSTTLAQERMDTLGHNPTVIQADATKWSWKRQFDRIVFSFGLPRVTDTIRQAIAPGGRVIANVFGPISSALVVLDAKDAKEEGVLEGRFLAHGGSFMPARHERSDAFEADLSSAAEGRTAVPMADFDNYHFLFLLAAHLPGVNLQYGIEEGQSMRRLVLPDGRWGEAVYVQEEGAHPLFCELGDGVWETVERVWSWWTDNGRPGWDEFGLTVAGDGTHRLWHQNPMGTSWVLS</sequence>
<evidence type="ECO:0000256" key="5">
    <source>
        <dbReference type="ARBA" id="ARBA00022490"/>
    </source>
</evidence>
<dbReference type="GO" id="GO:0032259">
    <property type="term" value="P:methylation"/>
    <property type="evidence" value="ECO:0007669"/>
    <property type="project" value="UniProtKB-KW"/>
</dbReference>
<evidence type="ECO:0000256" key="4">
    <source>
        <dbReference type="ARBA" id="ARBA00013346"/>
    </source>
</evidence>
<organism evidence="12 13">
    <name type="scientific">Streptomyces zagrosensis</name>
    <dbReference type="NCBI Taxonomy" id="1042984"/>
    <lineage>
        <taxon>Bacteria</taxon>
        <taxon>Bacillati</taxon>
        <taxon>Actinomycetota</taxon>
        <taxon>Actinomycetes</taxon>
        <taxon>Kitasatosporales</taxon>
        <taxon>Streptomycetaceae</taxon>
        <taxon>Streptomyces</taxon>
    </lineage>
</organism>
<comment type="subcellular location">
    <subcellularLocation>
        <location evidence="1">Cytoplasm</location>
    </subcellularLocation>
</comment>
<evidence type="ECO:0000313" key="13">
    <source>
        <dbReference type="Proteomes" id="UP000588098"/>
    </source>
</evidence>
<dbReference type="CDD" id="cd02440">
    <property type="entry name" value="AdoMet_MTases"/>
    <property type="match status" value="1"/>
</dbReference>
<keyword evidence="6 12" id="KW-0489">Methyltransferase</keyword>
<evidence type="ECO:0000256" key="1">
    <source>
        <dbReference type="ARBA" id="ARBA00004496"/>
    </source>
</evidence>
<dbReference type="PANTHER" id="PTHR11579:SF0">
    <property type="entry name" value="PROTEIN-L-ISOASPARTATE(D-ASPARTATE) O-METHYLTRANSFERASE"/>
    <property type="match status" value="1"/>
</dbReference>
<evidence type="ECO:0000313" key="12">
    <source>
        <dbReference type="EMBL" id="MBB5937864.1"/>
    </source>
</evidence>
<dbReference type="Proteomes" id="UP000588098">
    <property type="component" value="Unassembled WGS sequence"/>
</dbReference>
<dbReference type="EMBL" id="JACHJL010000013">
    <property type="protein sequence ID" value="MBB5937864.1"/>
    <property type="molecule type" value="Genomic_DNA"/>
</dbReference>
<dbReference type="EC" id="2.1.1.77" evidence="3"/>
<evidence type="ECO:0000256" key="2">
    <source>
        <dbReference type="ARBA" id="ARBA00005369"/>
    </source>
</evidence>
<keyword evidence="5" id="KW-0963">Cytoplasm</keyword>
<proteinExistence type="inferred from homology"/>
<dbReference type="InterPro" id="IPR029063">
    <property type="entry name" value="SAM-dependent_MTases_sf"/>
</dbReference>